<reference evidence="1" key="1">
    <citation type="journal article" date="2017" name="Nature">
        <title>The sunflower genome provides insights into oil metabolism, flowering and Asterid evolution.</title>
        <authorList>
            <person name="Badouin H."/>
            <person name="Gouzy J."/>
            <person name="Grassa C.J."/>
            <person name="Murat F."/>
            <person name="Staton S.E."/>
            <person name="Cottret L."/>
            <person name="Lelandais-Briere C."/>
            <person name="Owens G.L."/>
            <person name="Carrere S."/>
            <person name="Mayjonade B."/>
            <person name="Legrand L."/>
            <person name="Gill N."/>
            <person name="Kane N.C."/>
            <person name="Bowers J.E."/>
            <person name="Hubner S."/>
            <person name="Bellec A."/>
            <person name="Berard A."/>
            <person name="Berges H."/>
            <person name="Blanchet N."/>
            <person name="Boniface M.C."/>
            <person name="Brunel D."/>
            <person name="Catrice O."/>
            <person name="Chaidir N."/>
            <person name="Claudel C."/>
            <person name="Donnadieu C."/>
            <person name="Faraut T."/>
            <person name="Fievet G."/>
            <person name="Helmstetter N."/>
            <person name="King M."/>
            <person name="Knapp S.J."/>
            <person name="Lai Z."/>
            <person name="Le Paslier M.C."/>
            <person name="Lippi Y."/>
            <person name="Lorenzon L."/>
            <person name="Mandel J.R."/>
            <person name="Marage G."/>
            <person name="Marchand G."/>
            <person name="Marquand E."/>
            <person name="Bret-Mestries E."/>
            <person name="Morien E."/>
            <person name="Nambeesan S."/>
            <person name="Nguyen T."/>
            <person name="Pegot-Espagnet P."/>
            <person name="Pouilly N."/>
            <person name="Raftis F."/>
            <person name="Sallet E."/>
            <person name="Schiex T."/>
            <person name="Thomas J."/>
            <person name="Vandecasteele C."/>
            <person name="Vares D."/>
            <person name="Vear F."/>
            <person name="Vautrin S."/>
            <person name="Crespi M."/>
            <person name="Mangin B."/>
            <person name="Burke J.M."/>
            <person name="Salse J."/>
            <person name="Munos S."/>
            <person name="Vincourt P."/>
            <person name="Rieseberg L.H."/>
            <person name="Langlade N.B."/>
        </authorList>
    </citation>
    <scope>NUCLEOTIDE SEQUENCE</scope>
    <source>
        <tissue evidence="1">Leaves</tissue>
    </source>
</reference>
<organism evidence="1 2">
    <name type="scientific">Helianthus annuus</name>
    <name type="common">Common sunflower</name>
    <dbReference type="NCBI Taxonomy" id="4232"/>
    <lineage>
        <taxon>Eukaryota</taxon>
        <taxon>Viridiplantae</taxon>
        <taxon>Streptophyta</taxon>
        <taxon>Embryophyta</taxon>
        <taxon>Tracheophyta</taxon>
        <taxon>Spermatophyta</taxon>
        <taxon>Magnoliopsida</taxon>
        <taxon>eudicotyledons</taxon>
        <taxon>Gunneridae</taxon>
        <taxon>Pentapetalae</taxon>
        <taxon>asterids</taxon>
        <taxon>campanulids</taxon>
        <taxon>Asterales</taxon>
        <taxon>Asteraceae</taxon>
        <taxon>Asteroideae</taxon>
        <taxon>Heliantheae alliance</taxon>
        <taxon>Heliantheae</taxon>
        <taxon>Helianthus</taxon>
    </lineage>
</organism>
<keyword evidence="1" id="KW-0547">Nucleotide-binding</keyword>
<keyword evidence="1" id="KW-0067">ATP-binding</keyword>
<dbReference type="GO" id="GO:0003724">
    <property type="term" value="F:RNA helicase activity"/>
    <property type="evidence" value="ECO:0007669"/>
    <property type="project" value="UniProtKB-EC"/>
</dbReference>
<dbReference type="Proteomes" id="UP000215914">
    <property type="component" value="Unassembled WGS sequence"/>
</dbReference>
<proteinExistence type="predicted"/>
<dbReference type="Gramene" id="mRNA:HanXRQr2_Chr16g0732761">
    <property type="protein sequence ID" value="mRNA:HanXRQr2_Chr16g0732761"/>
    <property type="gene ID" value="HanXRQr2_Chr16g0732761"/>
</dbReference>
<evidence type="ECO:0000313" key="1">
    <source>
        <dbReference type="EMBL" id="KAF5758738.1"/>
    </source>
</evidence>
<dbReference type="EMBL" id="MNCJ02000331">
    <property type="protein sequence ID" value="KAF5758738.1"/>
    <property type="molecule type" value="Genomic_DNA"/>
</dbReference>
<dbReference type="GO" id="GO:0016787">
    <property type="term" value="F:hydrolase activity"/>
    <property type="evidence" value="ECO:0007669"/>
    <property type="project" value="UniProtKB-KW"/>
</dbReference>
<keyword evidence="1" id="KW-0347">Helicase</keyword>
<name>A0A9K3DR37_HELAN</name>
<evidence type="ECO:0000313" key="2">
    <source>
        <dbReference type="Proteomes" id="UP000215914"/>
    </source>
</evidence>
<dbReference type="InterPro" id="IPR027417">
    <property type="entry name" value="P-loop_NTPase"/>
</dbReference>
<dbReference type="EC" id="3.6.4.13" evidence="1"/>
<keyword evidence="1" id="KW-0378">Hydrolase</keyword>
<accession>A0A9K3DR37</accession>
<reference evidence="1" key="2">
    <citation type="submission" date="2020-06" db="EMBL/GenBank/DDBJ databases">
        <title>Helianthus annuus Genome sequencing and assembly Release 2.</title>
        <authorList>
            <person name="Gouzy J."/>
            <person name="Langlade N."/>
            <person name="Munos S."/>
        </authorList>
    </citation>
    <scope>NUCLEOTIDE SEQUENCE</scope>
    <source>
        <tissue evidence="1">Leaves</tissue>
    </source>
</reference>
<protein>
    <submittedName>
        <fullName evidence="1">RNA helicase</fullName>
        <ecNumber evidence="1">3.6.4.13</ecNumber>
    </submittedName>
</protein>
<dbReference type="AlphaFoldDB" id="A0A9K3DR37"/>
<sequence length="116" mass="13157">MFQQSVMDGRGYNVQIFYVEEPVSDYLRATVSTVMSIHDKEPMGVILVFLTRQDDIDTVVQLITEEAQNRGKSSLGLIVLPLYSGLTRADRRETKGGDLNQYSRDIPDVRVNRLCC</sequence>
<comment type="caution">
    <text evidence="1">The sequence shown here is derived from an EMBL/GenBank/DDBJ whole genome shotgun (WGS) entry which is preliminary data.</text>
</comment>
<gene>
    <name evidence="1" type="ORF">HanXRQr2_Chr16g0732761</name>
</gene>
<keyword evidence="2" id="KW-1185">Reference proteome</keyword>
<dbReference type="Gene3D" id="3.40.50.300">
    <property type="entry name" value="P-loop containing nucleotide triphosphate hydrolases"/>
    <property type="match status" value="1"/>
</dbReference>